<evidence type="ECO:0000256" key="2">
    <source>
        <dbReference type="ARBA" id="ARBA00023063"/>
    </source>
</evidence>
<keyword evidence="2" id="KW-0534">Nitrate assimilation</keyword>
<dbReference type="InterPro" id="IPR036922">
    <property type="entry name" value="Rieske_2Fe-2S_sf"/>
</dbReference>
<keyword evidence="1" id="KW-0560">Oxidoreductase</keyword>
<protein>
    <submittedName>
        <fullName evidence="4">Rieske_2 domain-containing protein</fullName>
    </submittedName>
</protein>
<gene>
    <name evidence="4" type="ORF">HKI87_02g16480</name>
</gene>
<dbReference type="Pfam" id="PF13806">
    <property type="entry name" value="Rieske_2"/>
    <property type="match status" value="1"/>
</dbReference>
<sequence>MTVTKMVSTLSTSGGLRAAVATARPRGRVGQQCKPSCSSPARLREARLGVGCRASSKGFGLGTGTQKSSKVPPGFKKVADDMGGKSSKAVLLGTLNLILYEFEDQLYCSEANSTAYKYPLIDGEIKRTEDGVVSIETPLDGTTYDLTTGAVLEWCPKNNLLRNFLGGLKEKEKPVPLRVYPVVVGADGIYTKYSSPAA</sequence>
<keyword evidence="5" id="KW-1185">Reference proteome</keyword>
<dbReference type="GO" id="GO:0051537">
    <property type="term" value="F:2 iron, 2 sulfur cluster binding"/>
    <property type="evidence" value="ECO:0007669"/>
    <property type="project" value="InterPro"/>
</dbReference>
<evidence type="ECO:0000259" key="3">
    <source>
        <dbReference type="Pfam" id="PF13806"/>
    </source>
</evidence>
<evidence type="ECO:0000256" key="1">
    <source>
        <dbReference type="ARBA" id="ARBA00023002"/>
    </source>
</evidence>
<dbReference type="GO" id="GO:0042128">
    <property type="term" value="P:nitrate assimilation"/>
    <property type="evidence" value="ECO:0007669"/>
    <property type="project" value="UniProtKB-KW"/>
</dbReference>
<organism evidence="4 5">
    <name type="scientific">Chloropicon roscoffensis</name>
    <dbReference type="NCBI Taxonomy" id="1461544"/>
    <lineage>
        <taxon>Eukaryota</taxon>
        <taxon>Viridiplantae</taxon>
        <taxon>Chlorophyta</taxon>
        <taxon>Chloropicophyceae</taxon>
        <taxon>Chloropicales</taxon>
        <taxon>Chloropicaceae</taxon>
        <taxon>Chloropicon</taxon>
    </lineage>
</organism>
<dbReference type="EMBL" id="CP151502">
    <property type="protein sequence ID" value="WZN60120.1"/>
    <property type="molecule type" value="Genomic_DNA"/>
</dbReference>
<dbReference type="GO" id="GO:0008942">
    <property type="term" value="F:nitrite reductase [NAD(P)H] activity"/>
    <property type="evidence" value="ECO:0007669"/>
    <property type="project" value="InterPro"/>
</dbReference>
<reference evidence="4 5" key="1">
    <citation type="submission" date="2024-03" db="EMBL/GenBank/DDBJ databases">
        <title>Complete genome sequence of the green alga Chloropicon roscoffensis RCC1871.</title>
        <authorList>
            <person name="Lemieux C."/>
            <person name="Pombert J.-F."/>
            <person name="Otis C."/>
            <person name="Turmel M."/>
        </authorList>
    </citation>
    <scope>NUCLEOTIDE SEQUENCE [LARGE SCALE GENOMIC DNA]</scope>
    <source>
        <strain evidence="4 5">RCC1871</strain>
    </source>
</reference>
<evidence type="ECO:0000313" key="5">
    <source>
        <dbReference type="Proteomes" id="UP001472866"/>
    </source>
</evidence>
<dbReference type="AlphaFoldDB" id="A0AAX4P226"/>
<evidence type="ECO:0000313" key="4">
    <source>
        <dbReference type="EMBL" id="WZN60120.1"/>
    </source>
</evidence>
<accession>A0AAX4P226</accession>
<name>A0AAX4P226_9CHLO</name>
<dbReference type="InterPro" id="IPR012748">
    <property type="entry name" value="Rieske-like_NirD"/>
</dbReference>
<feature type="domain" description="Rieske-like [2Fe-2S]" evidence="3">
    <location>
        <begin position="82"/>
        <end position="189"/>
    </location>
</feature>
<dbReference type="SUPFAM" id="SSF50022">
    <property type="entry name" value="ISP domain"/>
    <property type="match status" value="1"/>
</dbReference>
<proteinExistence type="predicted"/>
<dbReference type="Proteomes" id="UP001472866">
    <property type="component" value="Chromosome 02"/>
</dbReference>
<dbReference type="Gene3D" id="2.102.10.10">
    <property type="entry name" value="Rieske [2Fe-2S] iron-sulphur domain"/>
    <property type="match status" value="1"/>
</dbReference>